<evidence type="ECO:0000313" key="2">
    <source>
        <dbReference type="Proteomes" id="UP000640930"/>
    </source>
</evidence>
<dbReference type="Proteomes" id="UP000640930">
    <property type="component" value="Unassembled WGS sequence"/>
</dbReference>
<dbReference type="EMBL" id="JACSQA010000006">
    <property type="protein sequence ID" value="MBD8026329.1"/>
    <property type="molecule type" value="Genomic_DNA"/>
</dbReference>
<gene>
    <name evidence="1" type="ORF">H9636_06625</name>
</gene>
<organism evidence="1 2">
    <name type="scientific">Ureibacillus galli</name>
    <dbReference type="NCBI Taxonomy" id="2762222"/>
    <lineage>
        <taxon>Bacteria</taxon>
        <taxon>Bacillati</taxon>
        <taxon>Bacillota</taxon>
        <taxon>Bacilli</taxon>
        <taxon>Bacillales</taxon>
        <taxon>Caryophanaceae</taxon>
        <taxon>Ureibacillus</taxon>
    </lineage>
</organism>
<reference evidence="1 2" key="1">
    <citation type="submission" date="2020-08" db="EMBL/GenBank/DDBJ databases">
        <title>A Genomic Blueprint of the Chicken Gut Microbiome.</title>
        <authorList>
            <person name="Gilroy R."/>
            <person name="Ravi A."/>
            <person name="Getino M."/>
            <person name="Pursley I."/>
            <person name="Horton D.L."/>
            <person name="Alikhan N.-F."/>
            <person name="Baker D."/>
            <person name="Gharbi K."/>
            <person name="Hall N."/>
            <person name="Watson M."/>
            <person name="Adriaenssens E.M."/>
            <person name="Foster-Nyarko E."/>
            <person name="Jarju S."/>
            <person name="Secka A."/>
            <person name="Antonio M."/>
            <person name="Oren A."/>
            <person name="Chaudhuri R."/>
            <person name="La Ragione R.M."/>
            <person name="Hildebrand F."/>
            <person name="Pallen M.J."/>
        </authorList>
    </citation>
    <scope>NUCLEOTIDE SEQUENCE [LARGE SCALE GENOMIC DNA]</scope>
    <source>
        <strain evidence="1 2">Re31</strain>
    </source>
</reference>
<evidence type="ECO:0000313" key="1">
    <source>
        <dbReference type="EMBL" id="MBD8026329.1"/>
    </source>
</evidence>
<protein>
    <submittedName>
        <fullName evidence="1">PD-(D/E)XK nuclease family protein</fullName>
    </submittedName>
</protein>
<name>A0ABR8XAI3_9BACL</name>
<accession>A0ABR8XAI3</accession>
<comment type="caution">
    <text evidence="1">The sequence shown here is derived from an EMBL/GenBank/DDBJ whole genome shotgun (WGS) entry which is preliminary data.</text>
</comment>
<dbReference type="InterPro" id="IPR029470">
    <property type="entry name" value="PDDEXK_4"/>
</dbReference>
<dbReference type="RefSeq" id="WP_191706829.1">
    <property type="nucleotide sequence ID" value="NZ_JACSQA010000006.1"/>
</dbReference>
<dbReference type="Pfam" id="PF14281">
    <property type="entry name" value="PDDEXK_4"/>
    <property type="match status" value="1"/>
</dbReference>
<proteinExistence type="predicted"/>
<keyword evidence="2" id="KW-1185">Reference proteome</keyword>
<sequence length="393" mass="46398">MTINFLIQEISGIHNKNELIKRKTGGYYNIFEIAGIATDEVKMCRVIYDLINPKGRHSQGNTYLKLFIEHVLKLHIPLLENVQVYRELLIEKNRRIDLFIEAKGYKIPIEVKINARDQENQCEDYAKVALNSNVYYLTKFGTMPSTYSSKDQNIVTPISFAHDILLWLKKCLEQSDTIKLAPIREVLLQLIVVIKKFTGQMEDENQMDIKTVLTSSPESMKSAFAIEQSLSVIKLDKLKSIFNEIEKRIGKEKLQNEYDWEFNNYKRHNTYYSSKSYTYPGISYPYKTNIRPGIDIWFRIELEDYIFAGFVVANNGKLEDQKLTEKEIKKCLPHIVPKIDSYWAYWEYLPNDEDAPNFKYPEENDLYFKLYDDRYYENFINECIKKINMIFNS</sequence>